<dbReference type="AlphaFoldDB" id="A0A4C1VET1"/>
<gene>
    <name evidence="2" type="ORF">EVAR_31058_1</name>
</gene>
<proteinExistence type="predicted"/>
<name>A0A4C1VET1_EUMVA</name>
<dbReference type="Proteomes" id="UP000299102">
    <property type="component" value="Unassembled WGS sequence"/>
</dbReference>
<comment type="caution">
    <text evidence="2">The sequence shown here is derived from an EMBL/GenBank/DDBJ whole genome shotgun (WGS) entry which is preliminary data.</text>
</comment>
<protein>
    <submittedName>
        <fullName evidence="2">Uncharacterized protein</fullName>
    </submittedName>
</protein>
<evidence type="ECO:0000256" key="1">
    <source>
        <dbReference type="SAM" id="MobiDB-lite"/>
    </source>
</evidence>
<evidence type="ECO:0000313" key="2">
    <source>
        <dbReference type="EMBL" id="GBP37060.1"/>
    </source>
</evidence>
<dbReference type="EMBL" id="BGZK01000327">
    <property type="protein sequence ID" value="GBP37060.1"/>
    <property type="molecule type" value="Genomic_DNA"/>
</dbReference>
<reference evidence="2 3" key="1">
    <citation type="journal article" date="2019" name="Commun. Biol.">
        <title>The bagworm genome reveals a unique fibroin gene that provides high tensile strength.</title>
        <authorList>
            <person name="Kono N."/>
            <person name="Nakamura H."/>
            <person name="Ohtoshi R."/>
            <person name="Tomita M."/>
            <person name="Numata K."/>
            <person name="Arakawa K."/>
        </authorList>
    </citation>
    <scope>NUCLEOTIDE SEQUENCE [LARGE SCALE GENOMIC DNA]</scope>
</reference>
<keyword evidence="3" id="KW-1185">Reference proteome</keyword>
<accession>A0A4C1VET1</accession>
<evidence type="ECO:0000313" key="3">
    <source>
        <dbReference type="Proteomes" id="UP000299102"/>
    </source>
</evidence>
<feature type="region of interest" description="Disordered" evidence="1">
    <location>
        <begin position="1"/>
        <end position="22"/>
    </location>
</feature>
<organism evidence="2 3">
    <name type="scientific">Eumeta variegata</name>
    <name type="common">Bagworm moth</name>
    <name type="synonym">Eumeta japonica</name>
    <dbReference type="NCBI Taxonomy" id="151549"/>
    <lineage>
        <taxon>Eukaryota</taxon>
        <taxon>Metazoa</taxon>
        <taxon>Ecdysozoa</taxon>
        <taxon>Arthropoda</taxon>
        <taxon>Hexapoda</taxon>
        <taxon>Insecta</taxon>
        <taxon>Pterygota</taxon>
        <taxon>Neoptera</taxon>
        <taxon>Endopterygota</taxon>
        <taxon>Lepidoptera</taxon>
        <taxon>Glossata</taxon>
        <taxon>Ditrysia</taxon>
        <taxon>Tineoidea</taxon>
        <taxon>Psychidae</taxon>
        <taxon>Oiketicinae</taxon>
        <taxon>Eumeta</taxon>
    </lineage>
</organism>
<sequence>MRRITSHAALPSSAVPRGRGVTRGGPVFPCGAGLFCLRRELKNLQMSHVAATCCERKKSFEVARAARAQLSKRRPASCG</sequence>